<dbReference type="KEGG" id="cvn:111134100"/>
<evidence type="ECO:0000313" key="2">
    <source>
        <dbReference type="Proteomes" id="UP000694844"/>
    </source>
</evidence>
<sequence>MERKHGLSMELCWVLFISVYFFISIHAKNLVVSGLRCESENKNGCCTNYALIEGSCKPCIGTFGDNCSGGPCKEGYYGFGCQSKCNCSTHQQCDRIKGCTNLTTENSETKDEGNDNLELIPIMSAAFFLVILILTSIIVFKRRTIFMKKVSGLRSSRHLNDTIENSSEIAEDFSQMVRSSTNYNILSFNRRFRAISTVNAPIDEDFYDDMASVSTAERNIHETYVKLATHKNHTLPMIKDRGDMEVYNENRIETQNETSENKSYFTLESEFHAGSREQF</sequence>
<dbReference type="Gene3D" id="2.170.300.10">
    <property type="entry name" value="Tie2 ligand-binding domain superfamily"/>
    <property type="match status" value="1"/>
</dbReference>
<evidence type="ECO:0000256" key="1">
    <source>
        <dbReference type="SAM" id="Phobius"/>
    </source>
</evidence>
<gene>
    <name evidence="3" type="primary">LOC111134100</name>
</gene>
<keyword evidence="1" id="KW-1133">Transmembrane helix</keyword>
<keyword evidence="2" id="KW-1185">Reference proteome</keyword>
<proteinExistence type="predicted"/>
<accession>A0A8B8EFZ0</accession>
<dbReference type="RefSeq" id="XP_022338614.1">
    <property type="nucleotide sequence ID" value="XM_022482906.1"/>
</dbReference>
<dbReference type="Proteomes" id="UP000694844">
    <property type="component" value="Chromosome 5"/>
</dbReference>
<feature type="transmembrane region" description="Helical" evidence="1">
    <location>
        <begin position="119"/>
        <end position="140"/>
    </location>
</feature>
<evidence type="ECO:0000313" key="3">
    <source>
        <dbReference type="RefSeq" id="XP_022338614.1"/>
    </source>
</evidence>
<keyword evidence="1" id="KW-0812">Transmembrane</keyword>
<reference evidence="3" key="1">
    <citation type="submission" date="2025-08" db="UniProtKB">
        <authorList>
            <consortium name="RefSeq"/>
        </authorList>
    </citation>
    <scope>IDENTIFICATION</scope>
    <source>
        <tissue evidence="3">Whole sample</tissue>
    </source>
</reference>
<organism evidence="2 3">
    <name type="scientific">Crassostrea virginica</name>
    <name type="common">Eastern oyster</name>
    <dbReference type="NCBI Taxonomy" id="6565"/>
    <lineage>
        <taxon>Eukaryota</taxon>
        <taxon>Metazoa</taxon>
        <taxon>Spiralia</taxon>
        <taxon>Lophotrochozoa</taxon>
        <taxon>Mollusca</taxon>
        <taxon>Bivalvia</taxon>
        <taxon>Autobranchia</taxon>
        <taxon>Pteriomorphia</taxon>
        <taxon>Ostreida</taxon>
        <taxon>Ostreoidea</taxon>
        <taxon>Ostreidae</taxon>
        <taxon>Crassostrea</taxon>
    </lineage>
</organism>
<protein>
    <submittedName>
        <fullName evidence="3">Uncharacterized protein LOC111134100 isoform X1</fullName>
    </submittedName>
</protein>
<dbReference type="OrthoDB" id="6160251at2759"/>
<name>A0A8B8EFZ0_CRAVI</name>
<dbReference type="GeneID" id="111134100"/>
<feature type="transmembrane region" description="Helical" evidence="1">
    <location>
        <begin position="7"/>
        <end position="25"/>
    </location>
</feature>
<keyword evidence="1" id="KW-0472">Membrane</keyword>
<dbReference type="AlphaFoldDB" id="A0A8B8EFZ0"/>